<gene>
    <name evidence="1" type="ORF">DARMORV10_C03P19140.1</name>
</gene>
<evidence type="ECO:0000313" key="1">
    <source>
        <dbReference type="EMBL" id="CAF1699479.1"/>
    </source>
</evidence>
<dbReference type="Proteomes" id="UP001295469">
    <property type="component" value="Chromosome C03"/>
</dbReference>
<accession>A0A816I3F3</accession>
<dbReference type="AlphaFoldDB" id="A0A816I3F3"/>
<organism evidence="1">
    <name type="scientific">Brassica napus</name>
    <name type="common">Rape</name>
    <dbReference type="NCBI Taxonomy" id="3708"/>
    <lineage>
        <taxon>Eukaryota</taxon>
        <taxon>Viridiplantae</taxon>
        <taxon>Streptophyta</taxon>
        <taxon>Embryophyta</taxon>
        <taxon>Tracheophyta</taxon>
        <taxon>Spermatophyta</taxon>
        <taxon>Magnoliopsida</taxon>
        <taxon>eudicotyledons</taxon>
        <taxon>Gunneridae</taxon>
        <taxon>Pentapetalae</taxon>
        <taxon>rosids</taxon>
        <taxon>malvids</taxon>
        <taxon>Brassicales</taxon>
        <taxon>Brassicaceae</taxon>
        <taxon>Brassiceae</taxon>
        <taxon>Brassica</taxon>
    </lineage>
</organism>
<proteinExistence type="predicted"/>
<protein>
    <submittedName>
        <fullName evidence="1">(rape) hypothetical protein</fullName>
    </submittedName>
</protein>
<sequence>MVSSFVDLPKDPIGKSEIALPYMMFTGGKNLFFCYY</sequence>
<name>A0A816I3F3_BRANA</name>
<dbReference type="EMBL" id="HG994367">
    <property type="protein sequence ID" value="CAF1699479.1"/>
    <property type="molecule type" value="Genomic_DNA"/>
</dbReference>
<reference evidence="1" key="1">
    <citation type="submission" date="2021-01" db="EMBL/GenBank/DDBJ databases">
        <authorList>
            <consortium name="Genoscope - CEA"/>
            <person name="William W."/>
        </authorList>
    </citation>
    <scope>NUCLEOTIDE SEQUENCE</scope>
</reference>